<evidence type="ECO:0000313" key="2">
    <source>
        <dbReference type="Proteomes" id="UP000029493"/>
    </source>
</evidence>
<dbReference type="GO" id="GO:0000271">
    <property type="term" value="P:polysaccharide biosynthetic process"/>
    <property type="evidence" value="ECO:0007669"/>
    <property type="project" value="InterPro"/>
</dbReference>
<reference evidence="1 2" key="1">
    <citation type="submission" date="2014-09" db="EMBL/GenBank/DDBJ databases">
        <authorList>
            <person name="Chan K.-G."/>
        </authorList>
    </citation>
    <scope>NUCLEOTIDE SEQUENCE [LARGE SCALE GENOMIC DNA]</scope>
    <source>
        <strain evidence="1 2">ND07</strain>
    </source>
</reference>
<dbReference type="KEGG" id="psw:LK03_21325"/>
<dbReference type="EMBL" id="CP009455">
    <property type="protein sequence ID" value="AIR91638.1"/>
    <property type="molecule type" value="Genomic_DNA"/>
</dbReference>
<dbReference type="GO" id="GO:0015774">
    <property type="term" value="P:polysaccharide transport"/>
    <property type="evidence" value="ECO:0007669"/>
    <property type="project" value="InterPro"/>
</dbReference>
<keyword evidence="2" id="KW-1185">Reference proteome</keyword>
<dbReference type="InterPro" id="IPR043148">
    <property type="entry name" value="TagF_C"/>
</dbReference>
<dbReference type="OrthoDB" id="9794206at2"/>
<proteinExistence type="predicted"/>
<evidence type="ECO:0008006" key="3">
    <source>
        <dbReference type="Google" id="ProtNLM"/>
    </source>
</evidence>
<dbReference type="Proteomes" id="UP000029493">
    <property type="component" value="Chromosome"/>
</dbReference>
<dbReference type="SUPFAM" id="SSF53756">
    <property type="entry name" value="UDP-Glycosyltransferase/glycogen phosphorylase"/>
    <property type="match status" value="1"/>
</dbReference>
<organism evidence="1 2">
    <name type="scientific">Pseudomonas cremoricolorata</name>
    <dbReference type="NCBI Taxonomy" id="157783"/>
    <lineage>
        <taxon>Bacteria</taxon>
        <taxon>Pseudomonadati</taxon>
        <taxon>Pseudomonadota</taxon>
        <taxon>Gammaproteobacteria</taxon>
        <taxon>Pseudomonadales</taxon>
        <taxon>Pseudomonadaceae</taxon>
        <taxon>Pseudomonas</taxon>
    </lineage>
</organism>
<dbReference type="InterPro" id="IPR007833">
    <property type="entry name" value="Capsule_polysaccharide_synth"/>
</dbReference>
<dbReference type="Pfam" id="PF05159">
    <property type="entry name" value="Capsule_synth"/>
    <property type="match status" value="1"/>
</dbReference>
<sequence length="479" mass="53652">MKILIQCGDHFENQNRIMTLAACLKHYGCSPVVLLYSKKKGRYFENEGIATIALEAHMRNTSVPPDTTIESVLEPGITYNDVMQPEQRRRPRVGWPGQRKRTISDIDRHYRALHSVIEAVKPEKIVVWNGFTGYVANILRLITEARKIPAAFLERGLLKNSLFIDRLGVNGASSLNELSGARVDEIVLGDAERARVEQTFGVPSSRPEASSRGRNIFFPLQVQLDTNIIMYSSYRSMRAAFFDIYETLNAPDAQFLVRPHPEELPETLPNIPRYKNVKTSSEGSLEHWLDWSDTVVTINSTVGLEALIKGKKVISLGASIYSSAGITSGLKSDLKLTPSQLHERLIKYLAHLLRSNLLLHEGAFNHYVVASQLGLDVATYRPEAVPVPQSALTDEVIIQVAVPLTATLDLTYRKNKVKIDQAWIKTIAMKHCAAKRYTIMPYQSSSRAVGAIKVVEEDKLSKADPQFLKTIDIYGNLVR</sequence>
<gene>
    <name evidence="1" type="ORF">LK03_21325</name>
</gene>
<evidence type="ECO:0000313" key="1">
    <source>
        <dbReference type="EMBL" id="AIR91638.1"/>
    </source>
</evidence>
<protein>
    <recommendedName>
        <fullName evidence="3">Capsular biosynthesis protein</fullName>
    </recommendedName>
</protein>
<dbReference type="STRING" id="157783.LK03_21325"/>
<dbReference type="Gene3D" id="3.40.50.12580">
    <property type="match status" value="1"/>
</dbReference>
<accession>A0A089YJ23</accession>
<name>A0A089YJ23_9PSED</name>
<dbReference type="AlphaFoldDB" id="A0A089YJ23"/>
<dbReference type="eggNOG" id="COG3562">
    <property type="taxonomic scope" value="Bacteria"/>
</dbReference>
<dbReference type="RefSeq" id="WP_038414440.1">
    <property type="nucleotide sequence ID" value="NZ_CP009455.1"/>
</dbReference>